<dbReference type="GO" id="GO:0005524">
    <property type="term" value="F:ATP binding"/>
    <property type="evidence" value="ECO:0007669"/>
    <property type="project" value="InterPro"/>
</dbReference>
<feature type="domain" description="Chromosomal replication initiator DnaA C-terminal" evidence="1">
    <location>
        <begin position="14"/>
        <end position="83"/>
    </location>
</feature>
<dbReference type="AlphaFoldDB" id="A0A495D171"/>
<dbReference type="SUPFAM" id="SSF48295">
    <property type="entry name" value="TrpR-like"/>
    <property type="match status" value="1"/>
</dbReference>
<dbReference type="OrthoDB" id="8480222at2"/>
<protein>
    <submittedName>
        <fullName evidence="2">DnaA-like protein</fullName>
    </submittedName>
</protein>
<dbReference type="GO" id="GO:0006270">
    <property type="term" value="P:DNA replication initiation"/>
    <property type="evidence" value="ECO:0007669"/>
    <property type="project" value="InterPro"/>
</dbReference>
<dbReference type="SMART" id="SM00760">
    <property type="entry name" value="Bac_DnaA_C"/>
    <property type="match status" value="1"/>
</dbReference>
<dbReference type="RefSeq" id="WP_075191051.1">
    <property type="nucleotide sequence ID" value="NZ_RBIM01000007.1"/>
</dbReference>
<name>A0A495D171_9PROT</name>
<evidence type="ECO:0000313" key="2">
    <source>
        <dbReference type="EMBL" id="RKQ95213.1"/>
    </source>
</evidence>
<comment type="caution">
    <text evidence="2">The sequence shown here is derived from an EMBL/GenBank/DDBJ whole genome shotgun (WGS) entry which is preliminary data.</text>
</comment>
<dbReference type="InterPro" id="IPR013159">
    <property type="entry name" value="DnaA_C"/>
</dbReference>
<accession>A0A495D171</accession>
<evidence type="ECO:0000259" key="1">
    <source>
        <dbReference type="SMART" id="SM00760"/>
    </source>
</evidence>
<reference evidence="2 3" key="1">
    <citation type="submission" date="2018-10" db="EMBL/GenBank/DDBJ databases">
        <title>Genomic Encyclopedia of Type Strains, Phase IV (KMG-IV): sequencing the most valuable type-strain genomes for metagenomic binning, comparative biology and taxonomic classification.</title>
        <authorList>
            <person name="Goeker M."/>
        </authorList>
    </citation>
    <scope>NUCLEOTIDE SEQUENCE [LARGE SCALE GENOMIC DNA]</scope>
    <source>
        <strain evidence="2 3">DSM 4734</strain>
    </source>
</reference>
<dbReference type="Proteomes" id="UP000273675">
    <property type="component" value="Unassembled WGS sequence"/>
</dbReference>
<dbReference type="EMBL" id="RBIM01000007">
    <property type="protein sequence ID" value="RKQ95213.1"/>
    <property type="molecule type" value="Genomic_DNA"/>
</dbReference>
<organism evidence="2 3">
    <name type="scientific">Maricaulis maris</name>
    <dbReference type="NCBI Taxonomy" id="74318"/>
    <lineage>
        <taxon>Bacteria</taxon>
        <taxon>Pseudomonadati</taxon>
        <taxon>Pseudomonadota</taxon>
        <taxon>Alphaproteobacteria</taxon>
        <taxon>Maricaulales</taxon>
        <taxon>Maricaulaceae</taxon>
        <taxon>Maricaulis</taxon>
    </lineage>
</organism>
<sequence length="128" mass="14533">MSRIMCKLEEDVARARLAQSAVAYAFGISQRELEAPTRRSRETALARQAAMYLAHVAFELPISRVALAFGRDRSTAAHACHRIEDRRDDRAFDDYMDALEAALRTAPRLSALQRLAGLERFERPERLT</sequence>
<dbReference type="Gene3D" id="1.10.1750.10">
    <property type="match status" value="1"/>
</dbReference>
<dbReference type="GO" id="GO:0043565">
    <property type="term" value="F:sequence-specific DNA binding"/>
    <property type="evidence" value="ECO:0007669"/>
    <property type="project" value="InterPro"/>
</dbReference>
<evidence type="ECO:0000313" key="3">
    <source>
        <dbReference type="Proteomes" id="UP000273675"/>
    </source>
</evidence>
<dbReference type="GO" id="GO:0006275">
    <property type="term" value="P:regulation of DNA replication"/>
    <property type="evidence" value="ECO:0007669"/>
    <property type="project" value="InterPro"/>
</dbReference>
<gene>
    <name evidence="2" type="ORF">C7435_2902</name>
</gene>
<dbReference type="InterPro" id="IPR010921">
    <property type="entry name" value="Trp_repressor/repl_initiator"/>
</dbReference>
<dbReference type="CDD" id="cd06571">
    <property type="entry name" value="Bac_DnaA_C"/>
    <property type="match status" value="1"/>
</dbReference>
<proteinExistence type="predicted"/>
<dbReference type="Pfam" id="PF08299">
    <property type="entry name" value="Bac_DnaA_C"/>
    <property type="match status" value="1"/>
</dbReference>